<proteinExistence type="predicted"/>
<gene>
    <name evidence="2" type="ORF">BAE44_0017426</name>
</gene>
<name>A0A1E5V978_9POAL</name>
<sequence length="143" mass="16039">MPPKRRRADQGSPAPAPPPTLRTPKRQPVVVFAHGAGAPSSSDWMVQYMLMNDISKGTPIELVRKTAKFVHPELTNGQPYQVYVRQLNRARIYGMHENSPTLPSFITLLNVNLENKTIQPSGIYHSVFMIILVKDVIMYIGAE</sequence>
<protein>
    <submittedName>
        <fullName evidence="2">Uncharacterized protein</fullName>
    </submittedName>
</protein>
<evidence type="ECO:0000313" key="3">
    <source>
        <dbReference type="Proteomes" id="UP000095767"/>
    </source>
</evidence>
<organism evidence="2 3">
    <name type="scientific">Dichanthelium oligosanthes</name>
    <dbReference type="NCBI Taxonomy" id="888268"/>
    <lineage>
        <taxon>Eukaryota</taxon>
        <taxon>Viridiplantae</taxon>
        <taxon>Streptophyta</taxon>
        <taxon>Embryophyta</taxon>
        <taxon>Tracheophyta</taxon>
        <taxon>Spermatophyta</taxon>
        <taxon>Magnoliopsida</taxon>
        <taxon>Liliopsida</taxon>
        <taxon>Poales</taxon>
        <taxon>Poaceae</taxon>
        <taxon>PACMAD clade</taxon>
        <taxon>Panicoideae</taxon>
        <taxon>Panicodae</taxon>
        <taxon>Paniceae</taxon>
        <taxon>Dichantheliinae</taxon>
        <taxon>Dichanthelium</taxon>
    </lineage>
</organism>
<reference evidence="2 3" key="1">
    <citation type="submission" date="2016-09" db="EMBL/GenBank/DDBJ databases">
        <title>The draft genome of Dichanthelium oligosanthes: A C3 panicoid grass species.</title>
        <authorList>
            <person name="Studer A.J."/>
            <person name="Schnable J.C."/>
            <person name="Brutnell T.P."/>
        </authorList>
    </citation>
    <scope>NUCLEOTIDE SEQUENCE [LARGE SCALE GENOMIC DNA]</scope>
    <source>
        <strain evidence="3">cv. Kellogg 1175</strain>
        <tissue evidence="2">Leaf</tissue>
    </source>
</reference>
<feature type="region of interest" description="Disordered" evidence="1">
    <location>
        <begin position="1"/>
        <end position="26"/>
    </location>
</feature>
<dbReference type="OrthoDB" id="6415022at2759"/>
<dbReference type="STRING" id="888268.A0A1E5V978"/>
<keyword evidence="3" id="KW-1185">Reference proteome</keyword>
<evidence type="ECO:0000313" key="2">
    <source>
        <dbReference type="EMBL" id="OEL21555.1"/>
    </source>
</evidence>
<dbReference type="AlphaFoldDB" id="A0A1E5V978"/>
<accession>A0A1E5V978</accession>
<evidence type="ECO:0000256" key="1">
    <source>
        <dbReference type="SAM" id="MobiDB-lite"/>
    </source>
</evidence>
<comment type="caution">
    <text evidence="2">The sequence shown here is derived from an EMBL/GenBank/DDBJ whole genome shotgun (WGS) entry which is preliminary data.</text>
</comment>
<dbReference type="EMBL" id="LWDX02047608">
    <property type="protein sequence ID" value="OEL21555.1"/>
    <property type="molecule type" value="Genomic_DNA"/>
</dbReference>
<dbReference type="Proteomes" id="UP000095767">
    <property type="component" value="Unassembled WGS sequence"/>
</dbReference>